<comment type="catalytic activity">
    <reaction evidence="1 5 6">
        <text>[protein]-peptidylproline (omega=180) = [protein]-peptidylproline (omega=0)</text>
        <dbReference type="Rhea" id="RHEA:16237"/>
        <dbReference type="Rhea" id="RHEA-COMP:10747"/>
        <dbReference type="Rhea" id="RHEA-COMP:10748"/>
        <dbReference type="ChEBI" id="CHEBI:83833"/>
        <dbReference type="ChEBI" id="CHEBI:83834"/>
        <dbReference type="EC" id="5.2.1.8"/>
    </reaction>
</comment>
<dbReference type="PANTHER" id="PTHR43811">
    <property type="entry name" value="FKBP-TYPE PEPTIDYL-PROLYL CIS-TRANS ISOMERASE FKPA"/>
    <property type="match status" value="1"/>
</dbReference>
<proteinExistence type="inferred from homology"/>
<dbReference type="InterPro" id="IPR046357">
    <property type="entry name" value="PPIase_dom_sf"/>
</dbReference>
<comment type="caution">
    <text evidence="9">The sequence shown here is derived from an EMBL/GenBank/DDBJ whole genome shotgun (WGS) entry which is preliminary data.</text>
</comment>
<evidence type="ECO:0000256" key="6">
    <source>
        <dbReference type="RuleBase" id="RU003915"/>
    </source>
</evidence>
<evidence type="ECO:0000313" key="10">
    <source>
        <dbReference type="Proteomes" id="UP001162802"/>
    </source>
</evidence>
<evidence type="ECO:0000256" key="7">
    <source>
        <dbReference type="SAM" id="SignalP"/>
    </source>
</evidence>
<evidence type="ECO:0000256" key="3">
    <source>
        <dbReference type="ARBA" id="ARBA00023110"/>
    </source>
</evidence>
<evidence type="ECO:0000256" key="5">
    <source>
        <dbReference type="PROSITE-ProRule" id="PRU00277"/>
    </source>
</evidence>
<feature type="chain" id="PRO_5046387890" description="Peptidyl-prolyl cis-trans isomerase" evidence="7">
    <location>
        <begin position="24"/>
        <end position="178"/>
    </location>
</feature>
<dbReference type="EMBL" id="JALHAT010000043">
    <property type="protein sequence ID" value="MCJ1962499.1"/>
    <property type="molecule type" value="Genomic_DNA"/>
</dbReference>
<dbReference type="PROSITE" id="PS50059">
    <property type="entry name" value="FKBP_PPIASE"/>
    <property type="match status" value="1"/>
</dbReference>
<evidence type="ECO:0000256" key="2">
    <source>
        <dbReference type="ARBA" id="ARBA00006577"/>
    </source>
</evidence>
<dbReference type="Gene3D" id="3.10.50.40">
    <property type="match status" value="1"/>
</dbReference>
<name>A0ABT0AH29_9SPHN</name>
<dbReference type="Proteomes" id="UP001162802">
    <property type="component" value="Unassembled WGS sequence"/>
</dbReference>
<evidence type="ECO:0000256" key="1">
    <source>
        <dbReference type="ARBA" id="ARBA00000971"/>
    </source>
</evidence>
<dbReference type="InterPro" id="IPR001179">
    <property type="entry name" value="PPIase_FKBP_dom"/>
</dbReference>
<dbReference type="Pfam" id="PF00254">
    <property type="entry name" value="FKBP_C"/>
    <property type="match status" value="1"/>
</dbReference>
<keyword evidence="7" id="KW-0732">Signal</keyword>
<protein>
    <recommendedName>
        <fullName evidence="6">Peptidyl-prolyl cis-trans isomerase</fullName>
        <ecNumber evidence="6">5.2.1.8</ecNumber>
    </recommendedName>
</protein>
<comment type="similarity">
    <text evidence="2 6">Belongs to the FKBP-type PPIase family.</text>
</comment>
<keyword evidence="10" id="KW-1185">Reference proteome</keyword>
<keyword evidence="4 5" id="KW-0413">Isomerase</keyword>
<dbReference type="EC" id="5.2.1.8" evidence="6"/>
<gene>
    <name evidence="9" type="ORF">MTR65_17535</name>
</gene>
<dbReference type="GO" id="GO:0003755">
    <property type="term" value="F:peptidyl-prolyl cis-trans isomerase activity"/>
    <property type="evidence" value="ECO:0007669"/>
    <property type="project" value="UniProtKB-EC"/>
</dbReference>
<evidence type="ECO:0000313" key="9">
    <source>
        <dbReference type="EMBL" id="MCJ1962499.1"/>
    </source>
</evidence>
<dbReference type="RefSeq" id="WP_243802511.1">
    <property type="nucleotide sequence ID" value="NZ_JALHAT010000043.1"/>
</dbReference>
<feature type="domain" description="PPIase FKBP-type" evidence="8">
    <location>
        <begin position="60"/>
        <end position="141"/>
    </location>
</feature>
<evidence type="ECO:0000256" key="4">
    <source>
        <dbReference type="ARBA" id="ARBA00023235"/>
    </source>
</evidence>
<accession>A0ABT0AH29</accession>
<dbReference type="SUPFAM" id="SSF54534">
    <property type="entry name" value="FKBP-like"/>
    <property type="match status" value="1"/>
</dbReference>
<dbReference type="PANTHER" id="PTHR43811:SF19">
    <property type="entry name" value="39 KDA FK506-BINDING NUCLEAR PROTEIN"/>
    <property type="match status" value="1"/>
</dbReference>
<feature type="signal peptide" evidence="7">
    <location>
        <begin position="1"/>
        <end position="23"/>
    </location>
</feature>
<sequence>MKNITTAVAALAAAVLFVPAGGAAVRAQEAATTPVPPEEAEPEVVVETLQEGEGDPPPAGSFVLVNYKGMLSDGTVFDANERVPMDLNGVVPGFAQGLMQMKRGGRYRLTIPPELGYGARQSGPIPPNSKLVFEVELIDYKTPHEIREMMAAIRAEQEAAARARIEAAQGEAKEEPKK</sequence>
<keyword evidence="3 5" id="KW-0697">Rotamase</keyword>
<organism evidence="9 10">
    <name type="scientific">Novosphingobium mangrovi</name>
    <name type="common">ex Hu et al. 2023</name>
    <dbReference type="NCBI Taxonomy" id="2930094"/>
    <lineage>
        <taxon>Bacteria</taxon>
        <taxon>Pseudomonadati</taxon>
        <taxon>Pseudomonadota</taxon>
        <taxon>Alphaproteobacteria</taxon>
        <taxon>Sphingomonadales</taxon>
        <taxon>Sphingomonadaceae</taxon>
        <taxon>Novosphingobium</taxon>
    </lineage>
</organism>
<evidence type="ECO:0000259" key="8">
    <source>
        <dbReference type="PROSITE" id="PS50059"/>
    </source>
</evidence>
<reference evidence="9" key="1">
    <citation type="submission" date="2022-03" db="EMBL/GenBank/DDBJ databases">
        <title>Identification of a novel bacterium isolated from mangrove sediments.</title>
        <authorList>
            <person name="Pan X."/>
        </authorList>
    </citation>
    <scope>NUCLEOTIDE SEQUENCE</scope>
    <source>
        <strain evidence="9">B2637</strain>
    </source>
</reference>